<name>A0A6A6T1F6_9PLEO</name>
<reference evidence="2" key="1">
    <citation type="journal article" date="2020" name="Stud. Mycol.">
        <title>101 Dothideomycetes genomes: a test case for predicting lifestyles and emergence of pathogens.</title>
        <authorList>
            <person name="Haridas S."/>
            <person name="Albert R."/>
            <person name="Binder M."/>
            <person name="Bloem J."/>
            <person name="Labutti K."/>
            <person name="Salamov A."/>
            <person name="Andreopoulos B."/>
            <person name="Baker S."/>
            <person name="Barry K."/>
            <person name="Bills G."/>
            <person name="Bluhm B."/>
            <person name="Cannon C."/>
            <person name="Castanera R."/>
            <person name="Culley D."/>
            <person name="Daum C."/>
            <person name="Ezra D."/>
            <person name="Gonzalez J."/>
            <person name="Henrissat B."/>
            <person name="Kuo A."/>
            <person name="Liang C."/>
            <person name="Lipzen A."/>
            <person name="Lutzoni F."/>
            <person name="Magnuson J."/>
            <person name="Mondo S."/>
            <person name="Nolan M."/>
            <person name="Ohm R."/>
            <person name="Pangilinan J."/>
            <person name="Park H.-J."/>
            <person name="Ramirez L."/>
            <person name="Alfaro M."/>
            <person name="Sun H."/>
            <person name="Tritt A."/>
            <person name="Yoshinaga Y."/>
            <person name="Zwiers L.-H."/>
            <person name="Turgeon B."/>
            <person name="Goodwin S."/>
            <person name="Spatafora J."/>
            <person name="Crous P."/>
            <person name="Grigoriev I."/>
        </authorList>
    </citation>
    <scope>NUCLEOTIDE SEQUENCE</scope>
    <source>
        <strain evidence="2">CBS 122681</strain>
    </source>
</reference>
<feature type="region of interest" description="Disordered" evidence="1">
    <location>
        <begin position="204"/>
        <end position="243"/>
    </location>
</feature>
<feature type="non-terminal residue" evidence="2">
    <location>
        <position position="1"/>
    </location>
</feature>
<gene>
    <name evidence="2" type="ORF">K491DRAFT_602045</name>
</gene>
<dbReference type="Proteomes" id="UP000799324">
    <property type="component" value="Unassembled WGS sequence"/>
</dbReference>
<evidence type="ECO:0000313" key="3">
    <source>
        <dbReference type="Proteomes" id="UP000799324"/>
    </source>
</evidence>
<evidence type="ECO:0000313" key="2">
    <source>
        <dbReference type="EMBL" id="KAF2653835.1"/>
    </source>
</evidence>
<feature type="compositionally biased region" description="Low complexity" evidence="1">
    <location>
        <begin position="218"/>
        <end position="230"/>
    </location>
</feature>
<protein>
    <submittedName>
        <fullName evidence="2">Uncharacterized protein</fullName>
    </submittedName>
</protein>
<sequence length="474" mass="50907">RRVRTPNCTHIDMDRIYTRDQQCYVCGHTPSIGFLYVCRQDQHPLSAVSIEHVSAEEHHDCVQSELHQSLVASGLSASVIETAKRGIYTDDQLQKLKRQRSELKQAIQDVVVGNQINAMAAQLASPTTQGTSNTDGTSSSLLEKEQLIPTCTFRACHTCRPYYRDRVYASIPSVISNQQRPLTPEDASVLPTKNSRILRKIGLLPNPVPAAHPPDNEPLSPSTLPTSTDGTGTGTGDTGNITPSRASILTFRTTQTDLSTVQRLSNPRKRFYSLGSKSSRSMPGSLSGAPSVTRKLKFAIRGFFNTRADSPSIQSESTNNTVLLPGPGTTRDHTAGKPGDKTGNLEIGSSRRIRRQKDSADLRNGVYAGGHQGIRVSDRKTSRKIGDDTSSDSDSEYSVYSCSSQGEEVEVSGGVALTEEAVETHTPDILDTGRGAAVVSADANANEEVCGAGAHDVGGDETGDVGLQSIMAQV</sequence>
<feature type="compositionally biased region" description="Basic and acidic residues" evidence="1">
    <location>
        <begin position="376"/>
        <end position="387"/>
    </location>
</feature>
<feature type="region of interest" description="Disordered" evidence="1">
    <location>
        <begin position="309"/>
        <end position="398"/>
    </location>
</feature>
<dbReference type="AlphaFoldDB" id="A0A6A6T1F6"/>
<dbReference type="OrthoDB" id="4776522at2759"/>
<evidence type="ECO:0000256" key="1">
    <source>
        <dbReference type="SAM" id="MobiDB-lite"/>
    </source>
</evidence>
<keyword evidence="3" id="KW-1185">Reference proteome</keyword>
<proteinExistence type="predicted"/>
<feature type="compositionally biased region" description="Basic and acidic residues" evidence="1">
    <location>
        <begin position="330"/>
        <end position="340"/>
    </location>
</feature>
<dbReference type="EMBL" id="MU004374">
    <property type="protein sequence ID" value="KAF2653835.1"/>
    <property type="molecule type" value="Genomic_DNA"/>
</dbReference>
<accession>A0A6A6T1F6</accession>
<organism evidence="2 3">
    <name type="scientific">Lophiostoma macrostomum CBS 122681</name>
    <dbReference type="NCBI Taxonomy" id="1314788"/>
    <lineage>
        <taxon>Eukaryota</taxon>
        <taxon>Fungi</taxon>
        <taxon>Dikarya</taxon>
        <taxon>Ascomycota</taxon>
        <taxon>Pezizomycotina</taxon>
        <taxon>Dothideomycetes</taxon>
        <taxon>Pleosporomycetidae</taxon>
        <taxon>Pleosporales</taxon>
        <taxon>Lophiostomataceae</taxon>
        <taxon>Lophiostoma</taxon>
    </lineage>
</organism>
<feature type="compositionally biased region" description="Polar residues" evidence="1">
    <location>
        <begin position="309"/>
        <end position="322"/>
    </location>
</feature>